<dbReference type="InterPro" id="IPR033753">
    <property type="entry name" value="GCV_H/Fam206"/>
</dbReference>
<keyword evidence="7" id="KW-1185">Reference proteome</keyword>
<keyword evidence="2 3" id="KW-0450">Lipoyl</keyword>
<dbReference type="GO" id="GO:0019464">
    <property type="term" value="P:glycine decarboxylation via glycine cleavage system"/>
    <property type="evidence" value="ECO:0007669"/>
    <property type="project" value="UniProtKB-UniRule"/>
</dbReference>
<dbReference type="PANTHER" id="PTHR11715:SF3">
    <property type="entry name" value="GLYCINE CLEAVAGE SYSTEM H PROTEIN-RELATED"/>
    <property type="match status" value="1"/>
</dbReference>
<dbReference type="SUPFAM" id="SSF51230">
    <property type="entry name" value="Single hybrid motif"/>
    <property type="match status" value="1"/>
</dbReference>
<evidence type="ECO:0000256" key="1">
    <source>
        <dbReference type="ARBA" id="ARBA00009249"/>
    </source>
</evidence>
<reference evidence="7" key="1">
    <citation type="submission" date="2017-02" db="EMBL/GenBank/DDBJ databases">
        <authorList>
            <person name="Dridi B."/>
        </authorList>
    </citation>
    <scope>NUCLEOTIDE SEQUENCE [LARGE SCALE GENOMIC DNA]</scope>
    <source>
        <strain evidence="7">B Co 03.10</strain>
    </source>
</reference>
<comment type="similarity">
    <text evidence="1 3">Belongs to the GcvH family.</text>
</comment>
<dbReference type="GO" id="GO:0009249">
    <property type="term" value="P:protein lipoylation"/>
    <property type="evidence" value="ECO:0007669"/>
    <property type="project" value="TreeGrafter"/>
</dbReference>
<comment type="cofactor">
    <cofactor evidence="3">
        <name>(R)-lipoate</name>
        <dbReference type="ChEBI" id="CHEBI:83088"/>
    </cofactor>
    <text evidence="3">Binds 1 lipoyl cofactor covalently.</text>
</comment>
<evidence type="ECO:0000256" key="4">
    <source>
        <dbReference type="PIRSR" id="PIRSR617453-50"/>
    </source>
</evidence>
<dbReference type="PROSITE" id="PS50968">
    <property type="entry name" value="BIOTINYL_LIPOYL"/>
    <property type="match status" value="1"/>
</dbReference>
<evidence type="ECO:0000256" key="3">
    <source>
        <dbReference type="HAMAP-Rule" id="MF_00272"/>
    </source>
</evidence>
<comment type="function">
    <text evidence="3">The glycine cleavage system catalyzes the degradation of glycine. The H protein shuttles the methylamine group of glycine from the P protein to the T protein.</text>
</comment>
<dbReference type="InterPro" id="IPR000089">
    <property type="entry name" value="Biotin_lipoyl"/>
</dbReference>
<feature type="domain" description="Lipoyl-binding" evidence="5">
    <location>
        <begin position="31"/>
        <end position="113"/>
    </location>
</feature>
<dbReference type="Pfam" id="PF01597">
    <property type="entry name" value="GCV_H"/>
    <property type="match status" value="1"/>
</dbReference>
<accession>A0A1X6WU41</accession>
<dbReference type="HAMAP" id="MF_00272">
    <property type="entry name" value="GcvH"/>
    <property type="match status" value="1"/>
</dbReference>
<dbReference type="GO" id="GO:0005829">
    <property type="term" value="C:cytosol"/>
    <property type="evidence" value="ECO:0007669"/>
    <property type="project" value="TreeGrafter"/>
</dbReference>
<dbReference type="CDD" id="cd06848">
    <property type="entry name" value="GCS_H"/>
    <property type="match status" value="1"/>
</dbReference>
<organism evidence="6 7">
    <name type="scientific">Brevibacterium yomogidense</name>
    <dbReference type="NCBI Taxonomy" id="946573"/>
    <lineage>
        <taxon>Bacteria</taxon>
        <taxon>Bacillati</taxon>
        <taxon>Actinomycetota</taxon>
        <taxon>Actinomycetes</taxon>
        <taxon>Micrococcales</taxon>
        <taxon>Brevibacteriaceae</taxon>
        <taxon>Brevibacterium</taxon>
    </lineage>
</organism>
<dbReference type="EMBL" id="FWFF01000001">
    <property type="protein sequence ID" value="SLM88652.1"/>
    <property type="molecule type" value="Genomic_DNA"/>
</dbReference>
<dbReference type="Gene3D" id="2.40.50.100">
    <property type="match status" value="1"/>
</dbReference>
<dbReference type="AlphaFoldDB" id="A0A1X6WU41"/>
<evidence type="ECO:0000313" key="6">
    <source>
        <dbReference type="EMBL" id="SLM88652.1"/>
    </source>
</evidence>
<sequence length="133" mass="13746">MAELPALPKDYSYSAEHEWVNATAESVAGTTVKVGITAVASDALGEVVFVEAPEVGDTVTAGETCGEVESTKSVSDLYSPVTGEVTAVNELVSANPGILNSDPYGEGWLFEVAVTEAGPLMDHAAYAEANHLS</sequence>
<dbReference type="InterPro" id="IPR002930">
    <property type="entry name" value="GCV_H"/>
</dbReference>
<dbReference type="Proteomes" id="UP000196581">
    <property type="component" value="Unassembled WGS sequence"/>
</dbReference>
<feature type="modified residue" description="N6-lipoyllysine" evidence="3 4">
    <location>
        <position position="72"/>
    </location>
</feature>
<evidence type="ECO:0000256" key="2">
    <source>
        <dbReference type="ARBA" id="ARBA00022823"/>
    </source>
</evidence>
<gene>
    <name evidence="3" type="primary">gcvH</name>
    <name evidence="6" type="ORF">FM105_00735</name>
</gene>
<dbReference type="RefSeq" id="WP_087003199.1">
    <property type="nucleotide sequence ID" value="NZ_FWFF01000001.1"/>
</dbReference>
<dbReference type="NCBIfam" id="TIGR00527">
    <property type="entry name" value="gcvH"/>
    <property type="match status" value="1"/>
</dbReference>
<dbReference type="PANTHER" id="PTHR11715">
    <property type="entry name" value="GLYCINE CLEAVAGE SYSTEM H PROTEIN"/>
    <property type="match status" value="1"/>
</dbReference>
<dbReference type="NCBIfam" id="NF002270">
    <property type="entry name" value="PRK01202.1"/>
    <property type="match status" value="1"/>
</dbReference>
<dbReference type="InterPro" id="IPR017453">
    <property type="entry name" value="GCV_H_sub"/>
</dbReference>
<evidence type="ECO:0000259" key="5">
    <source>
        <dbReference type="PROSITE" id="PS50968"/>
    </source>
</evidence>
<comment type="subunit">
    <text evidence="3">The glycine cleavage system is composed of four proteins: P, T, L and H.</text>
</comment>
<dbReference type="InterPro" id="IPR003016">
    <property type="entry name" value="2-oxoA_DH_lipoyl-BS"/>
</dbReference>
<dbReference type="PROSITE" id="PS00189">
    <property type="entry name" value="LIPOYL"/>
    <property type="match status" value="1"/>
</dbReference>
<dbReference type="InterPro" id="IPR011053">
    <property type="entry name" value="Single_hybrid_motif"/>
</dbReference>
<protein>
    <recommendedName>
        <fullName evidence="3">Glycine cleavage system H protein</fullName>
    </recommendedName>
</protein>
<proteinExistence type="inferred from homology"/>
<name>A0A1X6WU41_9MICO</name>
<evidence type="ECO:0000313" key="7">
    <source>
        <dbReference type="Proteomes" id="UP000196581"/>
    </source>
</evidence>
<dbReference type="GO" id="GO:0005960">
    <property type="term" value="C:glycine cleavage complex"/>
    <property type="evidence" value="ECO:0007669"/>
    <property type="project" value="InterPro"/>
</dbReference>